<keyword evidence="9" id="KW-1185">Reference proteome</keyword>
<accession>A0A178ZDC5</accession>
<dbReference type="PANTHER" id="PTHR46910:SF17">
    <property type="entry name" value="SCFA-RELATED"/>
    <property type="match status" value="1"/>
</dbReference>
<dbReference type="InterPro" id="IPR050987">
    <property type="entry name" value="AtrR-like"/>
</dbReference>
<dbReference type="GeneID" id="30012710"/>
<dbReference type="SMART" id="SM00066">
    <property type="entry name" value="GAL4"/>
    <property type="match status" value="1"/>
</dbReference>
<dbReference type="InterPro" id="IPR036864">
    <property type="entry name" value="Zn2-C6_fun-type_DNA-bd_sf"/>
</dbReference>
<dbReference type="RefSeq" id="XP_018691171.1">
    <property type="nucleotide sequence ID" value="XM_018840050.1"/>
</dbReference>
<dbReference type="EMBL" id="LVYI01000007">
    <property type="protein sequence ID" value="OAP57804.1"/>
    <property type="molecule type" value="Genomic_DNA"/>
</dbReference>
<feature type="domain" description="Zn(2)-C6 fungal-type" evidence="7">
    <location>
        <begin position="13"/>
        <end position="40"/>
    </location>
</feature>
<evidence type="ECO:0000313" key="8">
    <source>
        <dbReference type="EMBL" id="OAP57804.1"/>
    </source>
</evidence>
<dbReference type="PANTHER" id="PTHR46910">
    <property type="entry name" value="TRANSCRIPTION FACTOR PDR1"/>
    <property type="match status" value="1"/>
</dbReference>
<dbReference type="SUPFAM" id="SSF57701">
    <property type="entry name" value="Zn2/Cys6 DNA-binding domain"/>
    <property type="match status" value="1"/>
</dbReference>
<dbReference type="Pfam" id="PF00172">
    <property type="entry name" value="Zn_clus"/>
    <property type="match status" value="1"/>
</dbReference>
<dbReference type="PROSITE" id="PS00463">
    <property type="entry name" value="ZN2_CY6_FUNGAL_1"/>
    <property type="match status" value="1"/>
</dbReference>
<comment type="caution">
    <text evidence="8">The sequence shown here is derived from an EMBL/GenBank/DDBJ whole genome shotgun (WGS) entry which is preliminary data.</text>
</comment>
<keyword evidence="3" id="KW-0238">DNA-binding</keyword>
<feature type="region of interest" description="Disordered" evidence="6">
    <location>
        <begin position="664"/>
        <end position="685"/>
    </location>
</feature>
<dbReference type="GO" id="GO:0006351">
    <property type="term" value="P:DNA-templated transcription"/>
    <property type="evidence" value="ECO:0007669"/>
    <property type="project" value="InterPro"/>
</dbReference>
<reference evidence="8 9" key="1">
    <citation type="submission" date="2016-04" db="EMBL/GenBank/DDBJ databases">
        <title>Draft genome of Fonsecaea erecta CBS 125763.</title>
        <authorList>
            <person name="Weiss V.A."/>
            <person name="Vicente V.A."/>
            <person name="Raittz R.T."/>
            <person name="Moreno L.F."/>
            <person name="De Souza E.M."/>
            <person name="Pedrosa F.O."/>
            <person name="Steffens M.B."/>
            <person name="Faoro H."/>
            <person name="Tadra-Sfeir M.Z."/>
            <person name="Najafzadeh M.J."/>
            <person name="Felipe M.S."/>
            <person name="Teixeira M."/>
            <person name="Sun J."/>
            <person name="Xi L."/>
            <person name="Gomes R."/>
            <person name="De Azevedo C.M."/>
            <person name="Salgado C.G."/>
            <person name="Da Silva M.B."/>
            <person name="Nascimento M.F."/>
            <person name="Queiroz-Telles F."/>
            <person name="Attili D.S."/>
            <person name="Gorbushina A."/>
        </authorList>
    </citation>
    <scope>NUCLEOTIDE SEQUENCE [LARGE SCALE GENOMIC DNA]</scope>
    <source>
        <strain evidence="8 9">CBS 125763</strain>
    </source>
</reference>
<keyword evidence="5" id="KW-0539">Nucleus</keyword>
<evidence type="ECO:0000256" key="5">
    <source>
        <dbReference type="ARBA" id="ARBA00023242"/>
    </source>
</evidence>
<proteinExistence type="predicted"/>
<dbReference type="SMART" id="SM00906">
    <property type="entry name" value="Fungal_trans"/>
    <property type="match status" value="1"/>
</dbReference>
<evidence type="ECO:0000313" key="9">
    <source>
        <dbReference type="Proteomes" id="UP000078343"/>
    </source>
</evidence>
<feature type="compositionally biased region" description="Polar residues" evidence="6">
    <location>
        <begin position="108"/>
        <end position="120"/>
    </location>
</feature>
<evidence type="ECO:0000259" key="7">
    <source>
        <dbReference type="PROSITE" id="PS50048"/>
    </source>
</evidence>
<feature type="region of interest" description="Disordered" evidence="6">
    <location>
        <begin position="96"/>
        <end position="120"/>
    </location>
</feature>
<keyword evidence="4" id="KW-0804">Transcription</keyword>
<dbReference type="STRING" id="1367422.A0A178ZDC5"/>
<evidence type="ECO:0000256" key="6">
    <source>
        <dbReference type="SAM" id="MobiDB-lite"/>
    </source>
</evidence>
<evidence type="ECO:0000256" key="3">
    <source>
        <dbReference type="ARBA" id="ARBA00023125"/>
    </source>
</evidence>
<dbReference type="Proteomes" id="UP000078343">
    <property type="component" value="Unassembled WGS sequence"/>
</dbReference>
<dbReference type="PROSITE" id="PS50048">
    <property type="entry name" value="ZN2_CY6_FUNGAL_2"/>
    <property type="match status" value="1"/>
</dbReference>
<dbReference type="InterPro" id="IPR001138">
    <property type="entry name" value="Zn2Cys6_DnaBD"/>
</dbReference>
<feature type="region of interest" description="Disordered" evidence="6">
    <location>
        <begin position="48"/>
        <end position="72"/>
    </location>
</feature>
<evidence type="ECO:0000256" key="4">
    <source>
        <dbReference type="ARBA" id="ARBA00023163"/>
    </source>
</evidence>
<dbReference type="CDD" id="cd00067">
    <property type="entry name" value="GAL4"/>
    <property type="match status" value="1"/>
</dbReference>
<feature type="region of interest" description="Disordered" evidence="6">
    <location>
        <begin position="133"/>
        <end position="154"/>
    </location>
</feature>
<dbReference type="GO" id="GO:0008270">
    <property type="term" value="F:zinc ion binding"/>
    <property type="evidence" value="ECO:0007669"/>
    <property type="project" value="InterPro"/>
</dbReference>
<protein>
    <recommendedName>
        <fullName evidence="7">Zn(2)-C6 fungal-type domain-containing protein</fullName>
    </recommendedName>
</protein>
<dbReference type="Pfam" id="PF04082">
    <property type="entry name" value="Fungal_trans"/>
    <property type="match status" value="1"/>
</dbReference>
<evidence type="ECO:0000256" key="2">
    <source>
        <dbReference type="ARBA" id="ARBA00023015"/>
    </source>
</evidence>
<name>A0A178ZDC5_9EURO</name>
<organism evidence="8 9">
    <name type="scientific">Fonsecaea erecta</name>
    <dbReference type="NCBI Taxonomy" id="1367422"/>
    <lineage>
        <taxon>Eukaryota</taxon>
        <taxon>Fungi</taxon>
        <taxon>Dikarya</taxon>
        <taxon>Ascomycota</taxon>
        <taxon>Pezizomycotina</taxon>
        <taxon>Eurotiomycetes</taxon>
        <taxon>Chaetothyriomycetidae</taxon>
        <taxon>Chaetothyriales</taxon>
        <taxon>Herpotrichiellaceae</taxon>
        <taxon>Fonsecaea</taxon>
    </lineage>
</organism>
<keyword evidence="2" id="KW-0805">Transcription regulation</keyword>
<evidence type="ECO:0000256" key="1">
    <source>
        <dbReference type="ARBA" id="ARBA00022723"/>
    </source>
</evidence>
<dbReference type="InterPro" id="IPR007219">
    <property type="entry name" value="XnlR_reg_dom"/>
</dbReference>
<dbReference type="GO" id="GO:0003677">
    <property type="term" value="F:DNA binding"/>
    <property type="evidence" value="ECO:0007669"/>
    <property type="project" value="UniProtKB-KW"/>
</dbReference>
<dbReference type="CDD" id="cd12148">
    <property type="entry name" value="fungal_TF_MHR"/>
    <property type="match status" value="1"/>
</dbReference>
<sequence length="782" mass="85996">MDHAQRSTRLAWACDRCRRQKLKCDVEKPCILCVRAGVACEPQLPAQDTPLKRKRSVQSDMPRRAKATGPSYAAQHGVVPQVPTSGSTTCSPMNDPAHGAGLDVGDITRTSPEESQQYGANDSSMGFAKILLGEDDDSDSPASGAIPGDAGRSATNPQSFGSILTPLPSQTILQVAVDAYFDRVNWYIMLFHQPSFAIKTQNILRRTAWRRDELCDVMVVATVAALGLRCVEHDKTWKGHHLLEAYSVTAESLVSDLMSQIASRFYELMLESRIEVFQICMLLTIYHVYFGSSTLAWNVSGVSTRTAYALALHCDKARTTDEIAREVSNRCWNHLVVSDQFSSMIFGRPASLDPAFAQFKKLADLDDTDLPDTTAALGVFQEPGRPATFLTYHTLKFELYDIIRQTLQSFRVLQLQSPVSVQDLKSLIHVVNTTELMLKQWHDNLPAVFKSTRWPADDPWNVLELDQCSPEELGVRRKIGLQGFILQLLYDAARVWAHRPLLKLRISISPPKEGSDHKIARDDIPDSLGTSVRAALRMSRVPVHEFEGHLAQSFVLMHLFTAGVILCIAPTCQPYSQMAGEAKAGVLRIIAACRAIKDESKIAQHTDQMLTRLYKKTMQREMDNALRPPDTAMGMGLGMITTTTTSSSSSSSSKDRLAPLTLASTSTTRQLHQQQPGNGGGGGNVDYLQSILGGGGGASNIMSKATAYQVGMETASPTAGGQLSPLDYHRSSAATAADDQFPDHHQPVVSYLQFESLCHNNPMMSHVNEHIDEAYGAFEQSK</sequence>
<gene>
    <name evidence="8" type="ORF">AYL99_08542</name>
</gene>
<dbReference type="GO" id="GO:0000981">
    <property type="term" value="F:DNA-binding transcription factor activity, RNA polymerase II-specific"/>
    <property type="evidence" value="ECO:0007669"/>
    <property type="project" value="InterPro"/>
</dbReference>
<keyword evidence="1" id="KW-0479">Metal-binding</keyword>
<dbReference type="OrthoDB" id="3266505at2759"/>
<dbReference type="Gene3D" id="4.10.240.10">
    <property type="entry name" value="Zn(2)-C6 fungal-type DNA-binding domain"/>
    <property type="match status" value="1"/>
</dbReference>
<dbReference type="AlphaFoldDB" id="A0A178ZDC5"/>